<dbReference type="GO" id="GO:0004252">
    <property type="term" value="F:serine-type endopeptidase activity"/>
    <property type="evidence" value="ECO:0007669"/>
    <property type="project" value="UniProtKB-UniRule"/>
</dbReference>
<proteinExistence type="inferred from homology"/>
<dbReference type="SUPFAM" id="SSF52743">
    <property type="entry name" value="Subtilisin-like"/>
    <property type="match status" value="1"/>
</dbReference>
<dbReference type="PROSITE" id="PS51892">
    <property type="entry name" value="SUBTILASE"/>
    <property type="match status" value="1"/>
</dbReference>
<feature type="active site" description="Charge relay system" evidence="5">
    <location>
        <position position="330"/>
    </location>
</feature>
<feature type="domain" description="Peptidase S8/S53" evidence="7">
    <location>
        <begin position="134"/>
        <end position="368"/>
    </location>
</feature>
<organism evidence="8">
    <name type="scientific">Thermomicrobium roseum</name>
    <dbReference type="NCBI Taxonomy" id="500"/>
    <lineage>
        <taxon>Bacteria</taxon>
        <taxon>Pseudomonadati</taxon>
        <taxon>Thermomicrobiota</taxon>
        <taxon>Thermomicrobia</taxon>
        <taxon>Thermomicrobiales</taxon>
        <taxon>Thermomicrobiaceae</taxon>
        <taxon>Thermomicrobium</taxon>
    </lineage>
</organism>
<protein>
    <submittedName>
        <fullName evidence="8">Peptidase S8</fullName>
    </submittedName>
</protein>
<evidence type="ECO:0000256" key="5">
    <source>
        <dbReference type="PROSITE-ProRule" id="PRU01240"/>
    </source>
</evidence>
<name>A0A7C1XK94_THERO</name>
<gene>
    <name evidence="8" type="ORF">ENP47_12550</name>
</gene>
<keyword evidence="4 5" id="KW-0720">Serine protease</keyword>
<dbReference type="Pfam" id="PF00082">
    <property type="entry name" value="Peptidase_S8"/>
    <property type="match status" value="1"/>
</dbReference>
<feature type="active site" description="Charge relay system" evidence="5">
    <location>
        <position position="175"/>
    </location>
</feature>
<dbReference type="PROSITE" id="PS00137">
    <property type="entry name" value="SUBTILASE_HIS"/>
    <property type="match status" value="1"/>
</dbReference>
<evidence type="ECO:0000256" key="2">
    <source>
        <dbReference type="ARBA" id="ARBA00022670"/>
    </source>
</evidence>
<evidence type="ECO:0000256" key="6">
    <source>
        <dbReference type="RuleBase" id="RU003355"/>
    </source>
</evidence>
<dbReference type="PROSITE" id="PS00138">
    <property type="entry name" value="SUBTILASE_SER"/>
    <property type="match status" value="1"/>
</dbReference>
<dbReference type="Gene3D" id="3.40.50.200">
    <property type="entry name" value="Peptidase S8/S53 domain"/>
    <property type="match status" value="1"/>
</dbReference>
<dbReference type="InterPro" id="IPR050131">
    <property type="entry name" value="Peptidase_S8_subtilisin-like"/>
</dbReference>
<dbReference type="GO" id="GO:0006508">
    <property type="term" value="P:proteolysis"/>
    <property type="evidence" value="ECO:0007669"/>
    <property type="project" value="UniProtKB-KW"/>
</dbReference>
<dbReference type="PANTHER" id="PTHR43806">
    <property type="entry name" value="PEPTIDASE S8"/>
    <property type="match status" value="1"/>
</dbReference>
<dbReference type="InterPro" id="IPR022398">
    <property type="entry name" value="Peptidase_S8_His-AS"/>
</dbReference>
<evidence type="ECO:0000256" key="4">
    <source>
        <dbReference type="ARBA" id="ARBA00022825"/>
    </source>
</evidence>
<dbReference type="InterPro" id="IPR000209">
    <property type="entry name" value="Peptidase_S8/S53_dom"/>
</dbReference>
<dbReference type="InterPro" id="IPR036852">
    <property type="entry name" value="Peptidase_S8/S53_dom_sf"/>
</dbReference>
<dbReference type="PROSITE" id="PS00136">
    <property type="entry name" value="SUBTILASE_ASP"/>
    <property type="match status" value="1"/>
</dbReference>
<evidence type="ECO:0000256" key="1">
    <source>
        <dbReference type="ARBA" id="ARBA00011073"/>
    </source>
</evidence>
<dbReference type="PRINTS" id="PR00723">
    <property type="entry name" value="SUBTILISIN"/>
</dbReference>
<keyword evidence="3 5" id="KW-0378">Hydrolase</keyword>
<feature type="active site" description="Charge relay system" evidence="5">
    <location>
        <position position="142"/>
    </location>
</feature>
<keyword evidence="2 5" id="KW-0645">Protease</keyword>
<evidence type="ECO:0000259" key="7">
    <source>
        <dbReference type="Pfam" id="PF00082"/>
    </source>
</evidence>
<dbReference type="InterPro" id="IPR023828">
    <property type="entry name" value="Peptidase_S8_Ser-AS"/>
</dbReference>
<dbReference type="EMBL" id="DSJL01000011">
    <property type="protein sequence ID" value="HEF66409.1"/>
    <property type="molecule type" value="Genomic_DNA"/>
</dbReference>
<dbReference type="InterPro" id="IPR015500">
    <property type="entry name" value="Peptidase_S8_subtilisin-rel"/>
</dbReference>
<dbReference type="InterPro" id="IPR023827">
    <property type="entry name" value="Peptidase_S8_Asp-AS"/>
</dbReference>
<evidence type="ECO:0000256" key="3">
    <source>
        <dbReference type="ARBA" id="ARBA00022801"/>
    </source>
</evidence>
<sequence length="669" mass="71361">MCALALALGWPQPLAPIARAQSADAVSALEWSVAVDPASCRTGAKRGIPSCLLQVPAQMEPIDPVGEWWRVSFGTRREAADWVARLLAWPGVEFVEPAVRMNYQWIPGDPLVPQQSWLQATGFPTAWEETIGRSDVVVAVIDSGIAVEHPDLAEKLLPGYDYLHRDPVPEDEVGHGTAVAGIIAAAVNGVGISGGAPGVRILPLKVGDQVGASSLAIAEAIYGAIERGVQVINLSLGADTPSATLERAIEQAYDQGIIVVAAAGNTPDAVTFPASYPEVIAVGGATADGKRLASFTSRLTRVDLVAPAEEILTTNWDGQEPGWEFRTGTSFAAPMVSAAAALVRSVAPDSSVEWVRQALRETARPLDPPGQPGAGSGLLAADGAVERAVLRRFAQAWQRADLPVAAGAATRSWLWGPSAFAVTREPYQETRAGTRAVAYFDKARLELTDPDRPPDDPWAVTSGLLAKELLTGLQQVGDAAFIRRQPAAVPVAGDPDDQTAPTYATLGLVLDAAPLGEGEPIVWTIDRTGRIEQQARLAQYGVLAGPLVEETGHRVASVFWDFLQQRGVVYAGGMFRTDSLFWPPFAVTGFPITEAYWTRAKVAGIERDVLVQCFERRCLTYTPDNPPGWQVELGNVGQHYYRWRYGALPSGPVPNDPTTMAPVDGSGRG</sequence>
<comment type="similarity">
    <text evidence="1 5 6">Belongs to the peptidase S8 family.</text>
</comment>
<comment type="caution">
    <text evidence="8">The sequence shown here is derived from an EMBL/GenBank/DDBJ whole genome shotgun (WGS) entry which is preliminary data.</text>
</comment>
<dbReference type="PANTHER" id="PTHR43806:SF11">
    <property type="entry name" value="CEREVISIN-RELATED"/>
    <property type="match status" value="1"/>
</dbReference>
<evidence type="ECO:0000313" key="8">
    <source>
        <dbReference type="EMBL" id="HEF66409.1"/>
    </source>
</evidence>
<dbReference type="AlphaFoldDB" id="A0A7C1XK94"/>
<accession>A0A7C1XK94</accession>
<reference evidence="8" key="1">
    <citation type="journal article" date="2020" name="mSystems">
        <title>Genome- and Community-Level Interaction Insights into Carbon Utilization and Element Cycling Functions of Hydrothermarchaeota in Hydrothermal Sediment.</title>
        <authorList>
            <person name="Zhou Z."/>
            <person name="Liu Y."/>
            <person name="Xu W."/>
            <person name="Pan J."/>
            <person name="Luo Z.H."/>
            <person name="Li M."/>
        </authorList>
    </citation>
    <scope>NUCLEOTIDE SEQUENCE [LARGE SCALE GENOMIC DNA]</scope>
    <source>
        <strain evidence="8">SpSt-222</strain>
    </source>
</reference>